<dbReference type="EnsemblMetazoa" id="PPA40977.1">
    <property type="protein sequence ID" value="PPA40977.1"/>
    <property type="gene ID" value="WBGene00279346"/>
</dbReference>
<proteinExistence type="inferred from homology"/>
<dbReference type="Proteomes" id="UP000005239">
    <property type="component" value="Unassembled WGS sequence"/>
</dbReference>
<sequence>MILIDSYQCSKSSMDLKFAAYLFKTPTNTLYQILLIAITFLVGLSVEYLAYNSTKLHRLNIHCFSGSMGSHEIVGLDQKYILRTDVIVIKMTFAINFTCPRFPYERSANSTLLFYALQESIIFVISFTIAYLLVYDHITSMTTVFCFGGLVSFGAIVSALSILSEQSIHADIRACFSSQYQSDATAEPGRGNTSIFRLAEVSDQRQHLHPYGVFQNFEASGGSMSTAARIVSDFLPRPSKHWIRRTSFLLCSSLRFMAANVCKIYKRFIYNDPLSAITLICCIPRYFPQLKQPLKHKSKLNFISRNDTDRFVPMFEIIYSIELVFILFALLISIVVIYFGLQTPSIHRLFKLRVFFSILLADVYVSTRVIVMYHQYYGPSEYVETTDLIFGSMVMETFISYMASLVFCLALDRLVATKAWAWYESNANSTLLFFALQEILLYTIAIPLAYIIVYDYISSMTSVYCFAVIIAIGATVFVLVFRHNIRVMRELKKGAVINKYSIARTFQIKENIDLLTTYTKVARPLVCVCLPPFAFYPVFYLVPSNIGYDGLRFFCASMYHLWLSMATVVVIFCLPIYYPRMMQMIKSTIMRTKSVADIKFIEKNTPELGDTYFTLLTNDWK</sequence>
<organism evidence="2 3">
    <name type="scientific">Pristionchus pacificus</name>
    <name type="common">Parasitic nematode worm</name>
    <dbReference type="NCBI Taxonomy" id="54126"/>
    <lineage>
        <taxon>Eukaryota</taxon>
        <taxon>Metazoa</taxon>
        <taxon>Ecdysozoa</taxon>
        <taxon>Nematoda</taxon>
        <taxon>Chromadorea</taxon>
        <taxon>Rhabditida</taxon>
        <taxon>Rhabditina</taxon>
        <taxon>Diplogasteromorpha</taxon>
        <taxon>Diplogasteroidea</taxon>
        <taxon>Neodiplogasteridae</taxon>
        <taxon>Pristionchus</taxon>
    </lineage>
</organism>
<dbReference type="GO" id="GO:0016020">
    <property type="term" value="C:membrane"/>
    <property type="evidence" value="ECO:0007669"/>
    <property type="project" value="InterPro"/>
</dbReference>
<accession>A0A8R1YWB5</accession>
<dbReference type="Pfam" id="PF03125">
    <property type="entry name" value="Sre"/>
    <property type="match status" value="1"/>
</dbReference>
<dbReference type="PANTHER" id="PTHR47521:SF7">
    <property type="entry name" value="SERPENTINE RECEPTOR CLASS EPSILON-6"/>
    <property type="match status" value="1"/>
</dbReference>
<evidence type="ECO:0000313" key="2">
    <source>
        <dbReference type="EnsemblMetazoa" id="PPA40977.1"/>
    </source>
</evidence>
<reference evidence="2" key="2">
    <citation type="submission" date="2022-06" db="UniProtKB">
        <authorList>
            <consortium name="EnsemblMetazoa"/>
        </authorList>
    </citation>
    <scope>IDENTIFICATION</scope>
    <source>
        <strain evidence="2">PS312</strain>
    </source>
</reference>
<dbReference type="GO" id="GO:0007606">
    <property type="term" value="P:sensory perception of chemical stimulus"/>
    <property type="evidence" value="ECO:0007669"/>
    <property type="project" value="InterPro"/>
</dbReference>
<reference evidence="3" key="1">
    <citation type="journal article" date="2008" name="Nat. Genet.">
        <title>The Pristionchus pacificus genome provides a unique perspective on nematode lifestyle and parasitism.</title>
        <authorList>
            <person name="Dieterich C."/>
            <person name="Clifton S.W."/>
            <person name="Schuster L.N."/>
            <person name="Chinwalla A."/>
            <person name="Delehaunty K."/>
            <person name="Dinkelacker I."/>
            <person name="Fulton L."/>
            <person name="Fulton R."/>
            <person name="Godfrey J."/>
            <person name="Minx P."/>
            <person name="Mitreva M."/>
            <person name="Roeseler W."/>
            <person name="Tian H."/>
            <person name="Witte H."/>
            <person name="Yang S.P."/>
            <person name="Wilson R.K."/>
            <person name="Sommer R.J."/>
        </authorList>
    </citation>
    <scope>NUCLEOTIDE SEQUENCE [LARGE SCALE GENOMIC DNA]</scope>
    <source>
        <strain evidence="3">PS312</strain>
    </source>
</reference>
<dbReference type="InterPro" id="IPR004151">
    <property type="entry name" value="7TM_GPCR_serpentine_rcpt_Sre"/>
</dbReference>
<evidence type="ECO:0000256" key="1">
    <source>
        <dbReference type="ARBA" id="ARBA00006803"/>
    </source>
</evidence>
<dbReference type="AlphaFoldDB" id="A0A2A6CL76"/>
<comment type="similarity">
    <text evidence="1">Belongs to the nematode receptor-like protein sre family.</text>
</comment>
<accession>A0A2A6CL76</accession>
<dbReference type="PANTHER" id="PTHR47521">
    <property type="entry name" value="SERPENTINE RECEPTOR, CLASS E (EPSILON)-RELATED"/>
    <property type="match status" value="1"/>
</dbReference>
<keyword evidence="3" id="KW-1185">Reference proteome</keyword>
<name>A0A2A6CL76_PRIPA</name>
<gene>
    <name evidence="2" type="primary">WBGene00279346</name>
</gene>
<protein>
    <submittedName>
        <fullName evidence="2">G protein-coupled receptor</fullName>
    </submittedName>
</protein>
<evidence type="ECO:0000313" key="3">
    <source>
        <dbReference type="Proteomes" id="UP000005239"/>
    </source>
</evidence>
<dbReference type="InterPro" id="IPR052860">
    <property type="entry name" value="NRL-GPCR1"/>
</dbReference>